<dbReference type="STRING" id="1424294.Gferi_02565"/>
<dbReference type="SMART" id="SM00354">
    <property type="entry name" value="HTH_LACI"/>
    <property type="match status" value="1"/>
</dbReference>
<dbReference type="KEGG" id="gfe:Gferi_02565"/>
<dbReference type="GO" id="GO:0000976">
    <property type="term" value="F:transcription cis-regulatory region binding"/>
    <property type="evidence" value="ECO:0007669"/>
    <property type="project" value="TreeGrafter"/>
</dbReference>
<dbReference type="OrthoDB" id="9789891at2"/>
<sequence length="334" mass="37504">MSVTIKDIAKILGVSHTTVSRALNDSPLIRQDTKEKIKALAKELNYTPNYNAKSLVLDRSYNIGLFFSTINEGTSSSFFYEVVRGVNFILHKEFNLVVSGIDDCTDFNAINKKHFDGIIVMSQSTKDDFFIYNALEKNIPLVVLNREIEGAPIVNILSDDRKGARTAITYLIQQGHREIAIIEGKKGFKSAQERKDGFLQALIDHDIPINKDYFVEGKYDLESGYKAMKKLLQLSIIPTAVFCSNDDMAVGAMKAITEQGLSIPGDISLLGFDDNIFSSFLTPALTTVKRPIEEISKEGARKLLKIIKEKEIPQQLLYFHTELQIRESVKKIDS</sequence>
<dbReference type="EMBL" id="CP017269">
    <property type="protein sequence ID" value="AOT68574.1"/>
    <property type="molecule type" value="Genomic_DNA"/>
</dbReference>
<evidence type="ECO:0000313" key="7">
    <source>
        <dbReference type="Proteomes" id="UP000095743"/>
    </source>
</evidence>
<evidence type="ECO:0000256" key="4">
    <source>
        <dbReference type="ARBA" id="ARBA00023163"/>
    </source>
</evidence>
<gene>
    <name evidence="6" type="ORF">Gferi_02565</name>
</gene>
<dbReference type="Proteomes" id="UP000095743">
    <property type="component" value="Chromosome"/>
</dbReference>
<evidence type="ECO:0000313" key="6">
    <source>
        <dbReference type="EMBL" id="AOT68574.1"/>
    </source>
</evidence>
<dbReference type="AlphaFoldDB" id="A0A1D8GCD4"/>
<dbReference type="CDD" id="cd01392">
    <property type="entry name" value="HTH_LacI"/>
    <property type="match status" value="1"/>
</dbReference>
<dbReference type="InterPro" id="IPR046335">
    <property type="entry name" value="LacI/GalR-like_sensor"/>
</dbReference>
<feature type="domain" description="HTH lacI-type" evidence="5">
    <location>
        <begin position="3"/>
        <end position="57"/>
    </location>
</feature>
<accession>A0A1D8GCD4</accession>
<keyword evidence="1" id="KW-0678">Repressor</keyword>
<dbReference type="CDD" id="cd06267">
    <property type="entry name" value="PBP1_LacI_sugar_binding-like"/>
    <property type="match status" value="1"/>
</dbReference>
<evidence type="ECO:0000259" key="5">
    <source>
        <dbReference type="PROSITE" id="PS50932"/>
    </source>
</evidence>
<keyword evidence="2" id="KW-0805">Transcription regulation</keyword>
<proteinExistence type="predicted"/>
<dbReference type="InterPro" id="IPR010982">
    <property type="entry name" value="Lambda_DNA-bd_dom_sf"/>
</dbReference>
<evidence type="ECO:0000256" key="2">
    <source>
        <dbReference type="ARBA" id="ARBA00023015"/>
    </source>
</evidence>
<name>A0A1D8GCD4_9FIRM</name>
<dbReference type="PROSITE" id="PS50932">
    <property type="entry name" value="HTH_LACI_2"/>
    <property type="match status" value="1"/>
</dbReference>
<dbReference type="PANTHER" id="PTHR30146">
    <property type="entry name" value="LACI-RELATED TRANSCRIPTIONAL REPRESSOR"/>
    <property type="match status" value="1"/>
</dbReference>
<evidence type="ECO:0000256" key="1">
    <source>
        <dbReference type="ARBA" id="ARBA00022491"/>
    </source>
</evidence>
<dbReference type="RefSeq" id="WP_069974150.1">
    <property type="nucleotide sequence ID" value="NZ_CP017269.1"/>
</dbReference>
<dbReference type="Gene3D" id="3.40.50.2300">
    <property type="match status" value="2"/>
</dbReference>
<dbReference type="InterPro" id="IPR000843">
    <property type="entry name" value="HTH_LacI"/>
</dbReference>
<dbReference type="GO" id="GO:0003700">
    <property type="term" value="F:DNA-binding transcription factor activity"/>
    <property type="evidence" value="ECO:0007669"/>
    <property type="project" value="TreeGrafter"/>
</dbReference>
<dbReference type="InterPro" id="IPR028082">
    <property type="entry name" value="Peripla_BP_I"/>
</dbReference>
<protein>
    <submittedName>
        <fullName evidence="6">LacI family transcriptional regulator</fullName>
    </submittedName>
</protein>
<dbReference type="Pfam" id="PF00356">
    <property type="entry name" value="LacI"/>
    <property type="match status" value="1"/>
</dbReference>
<keyword evidence="4" id="KW-0804">Transcription</keyword>
<evidence type="ECO:0000256" key="3">
    <source>
        <dbReference type="ARBA" id="ARBA00023125"/>
    </source>
</evidence>
<keyword evidence="7" id="KW-1185">Reference proteome</keyword>
<organism evidence="6 7">
    <name type="scientific">Geosporobacter ferrireducens</name>
    <dbReference type="NCBI Taxonomy" id="1424294"/>
    <lineage>
        <taxon>Bacteria</taxon>
        <taxon>Bacillati</taxon>
        <taxon>Bacillota</taxon>
        <taxon>Clostridia</taxon>
        <taxon>Peptostreptococcales</taxon>
        <taxon>Thermotaleaceae</taxon>
        <taxon>Geosporobacter</taxon>
    </lineage>
</organism>
<dbReference type="PANTHER" id="PTHR30146:SF148">
    <property type="entry name" value="HTH-TYPE TRANSCRIPTIONAL REPRESSOR PURR-RELATED"/>
    <property type="match status" value="1"/>
</dbReference>
<dbReference type="Pfam" id="PF13377">
    <property type="entry name" value="Peripla_BP_3"/>
    <property type="match status" value="1"/>
</dbReference>
<reference evidence="6 7" key="1">
    <citation type="submission" date="2016-09" db="EMBL/GenBank/DDBJ databases">
        <title>Genomic analysis reveals versatility of anaerobic energy metabolism of Geosporobacter ferrireducens IRF9 of phylum Firmicutes.</title>
        <authorList>
            <person name="Kim S.-J."/>
        </authorList>
    </citation>
    <scope>NUCLEOTIDE SEQUENCE [LARGE SCALE GENOMIC DNA]</scope>
    <source>
        <strain evidence="6 7">IRF9</strain>
    </source>
</reference>
<dbReference type="Gene3D" id="1.10.260.40">
    <property type="entry name" value="lambda repressor-like DNA-binding domains"/>
    <property type="match status" value="1"/>
</dbReference>
<dbReference type="SUPFAM" id="SSF47413">
    <property type="entry name" value="lambda repressor-like DNA-binding domains"/>
    <property type="match status" value="1"/>
</dbReference>
<dbReference type="SUPFAM" id="SSF53822">
    <property type="entry name" value="Periplasmic binding protein-like I"/>
    <property type="match status" value="1"/>
</dbReference>
<keyword evidence="3" id="KW-0238">DNA-binding</keyword>